<accession>A0ABY4SK34</accession>
<evidence type="ECO:0000313" key="2">
    <source>
        <dbReference type="Proteomes" id="UP001055429"/>
    </source>
</evidence>
<sequence>MARVLLFGAFGDMAGWTEREVAADTLGALRIQVAGSDPGLAARLSSPSTLVIVNDTLLPHSLRPDDHLLAPRDEVAFGPPVSGG</sequence>
<dbReference type="SUPFAM" id="SSF54285">
    <property type="entry name" value="MoaD/ThiS"/>
    <property type="match status" value="1"/>
</dbReference>
<keyword evidence="2" id="KW-1185">Reference proteome</keyword>
<dbReference type="InterPro" id="IPR016155">
    <property type="entry name" value="Mopterin_synth/thiamin_S_b"/>
</dbReference>
<dbReference type="RefSeq" id="WP_250201281.1">
    <property type="nucleotide sequence ID" value="NZ_CP097649.1"/>
</dbReference>
<protein>
    <submittedName>
        <fullName evidence="1">MoaD/ThiS family protein</fullName>
    </submittedName>
</protein>
<dbReference type="Gene3D" id="3.10.20.30">
    <property type="match status" value="1"/>
</dbReference>
<dbReference type="InterPro" id="IPR012675">
    <property type="entry name" value="Beta-grasp_dom_sf"/>
</dbReference>
<dbReference type="Proteomes" id="UP001055429">
    <property type="component" value="Chromosome"/>
</dbReference>
<organism evidence="1 2">
    <name type="scientific">Brevundimonas albigilva</name>
    <dbReference type="NCBI Taxonomy" id="1312364"/>
    <lineage>
        <taxon>Bacteria</taxon>
        <taxon>Pseudomonadati</taxon>
        <taxon>Pseudomonadota</taxon>
        <taxon>Alphaproteobacteria</taxon>
        <taxon>Caulobacterales</taxon>
        <taxon>Caulobacteraceae</taxon>
        <taxon>Brevundimonas</taxon>
    </lineage>
</organism>
<reference evidence="1" key="1">
    <citation type="submission" date="2022-05" db="EMBL/GenBank/DDBJ databases">
        <title>Brevundimonas albigilva TT17 genome sequence.</title>
        <authorList>
            <person name="Lee K."/>
            <person name="Son H."/>
        </authorList>
    </citation>
    <scope>NUCLEOTIDE SEQUENCE</scope>
    <source>
        <strain evidence="1">TT17</strain>
    </source>
</reference>
<name>A0ABY4SK34_9CAUL</name>
<gene>
    <name evidence="1" type="ORF">M8231_08675</name>
</gene>
<dbReference type="EMBL" id="CP097649">
    <property type="protein sequence ID" value="URI13912.1"/>
    <property type="molecule type" value="Genomic_DNA"/>
</dbReference>
<evidence type="ECO:0000313" key="1">
    <source>
        <dbReference type="EMBL" id="URI13912.1"/>
    </source>
</evidence>
<dbReference type="Pfam" id="PF02597">
    <property type="entry name" value="ThiS"/>
    <property type="match status" value="1"/>
</dbReference>
<dbReference type="InterPro" id="IPR003749">
    <property type="entry name" value="ThiS/MoaD-like"/>
</dbReference>
<proteinExistence type="predicted"/>